<feature type="transmembrane region" description="Helical" evidence="6">
    <location>
        <begin position="357"/>
        <end position="376"/>
    </location>
</feature>
<evidence type="ECO:0000313" key="8">
    <source>
        <dbReference type="EMBL" id="GBG09161.1"/>
    </source>
</evidence>
<feature type="domain" description="Major facilitator superfamily (MFS) profile" evidence="7">
    <location>
        <begin position="3"/>
        <end position="385"/>
    </location>
</feature>
<feature type="transmembrane region" description="Helical" evidence="6">
    <location>
        <begin position="330"/>
        <end position="351"/>
    </location>
</feature>
<dbReference type="Proteomes" id="UP000245202">
    <property type="component" value="Unassembled WGS sequence"/>
</dbReference>
<dbReference type="InterPro" id="IPR011701">
    <property type="entry name" value="MFS"/>
</dbReference>
<keyword evidence="2" id="KW-0813">Transport</keyword>
<sequence>MRKTTLLLLALFLASLNLRPAITSLAPMLETIRQALGISGTIASLLTSIPVLCMGLFAPTAVIWSRKWGLERTIMIAVTLIGIATAARYFAFSSGILLASAFAAGIGIAVAGPLLSGFIKKNFADKASSIVGIYSMALVVGAAVSAGLSVPLQTAFEGSWQSSAAIWALFAFIALPLWIYLTRKNRIGLVSQTSSSGSIKLPIRNKRAWLLTLYFGLMAFEFYSITAWLAPTVESMGYDAGFAGAMLTLFTFIQIPVSLLIPFLMSRFPRRLVWLLACGSLELIGLATLAMSGNPWFSTILLGLGAGGLFPIALMLPIEETSDAESASSWSALNQSGGYVIGAMGPILVGWTHDATGGFALAFAGLAAIAIVMMIVQLRIGNRKPIPAAKRSAA</sequence>
<dbReference type="RefSeq" id="WP_108993953.1">
    <property type="nucleotide sequence ID" value="NZ_BDQX01000196.1"/>
</dbReference>
<feature type="transmembrane region" description="Helical" evidence="6">
    <location>
        <begin position="208"/>
        <end position="230"/>
    </location>
</feature>
<dbReference type="AlphaFoldDB" id="A0A2R5F0K8"/>
<feature type="transmembrane region" description="Helical" evidence="6">
    <location>
        <begin position="164"/>
        <end position="181"/>
    </location>
</feature>
<keyword evidence="9" id="KW-1185">Reference proteome</keyword>
<gene>
    <name evidence="8" type="ORF">PAT3040_03794</name>
</gene>
<dbReference type="Pfam" id="PF07690">
    <property type="entry name" value="MFS_1"/>
    <property type="match status" value="1"/>
</dbReference>
<evidence type="ECO:0000259" key="7">
    <source>
        <dbReference type="PROSITE" id="PS50850"/>
    </source>
</evidence>
<feature type="transmembrane region" description="Helical" evidence="6">
    <location>
        <begin position="272"/>
        <end position="290"/>
    </location>
</feature>
<evidence type="ECO:0000256" key="6">
    <source>
        <dbReference type="SAM" id="Phobius"/>
    </source>
</evidence>
<accession>A0A2R5F0K8</accession>
<evidence type="ECO:0000313" key="9">
    <source>
        <dbReference type="Proteomes" id="UP000245202"/>
    </source>
</evidence>
<feature type="transmembrane region" description="Helical" evidence="6">
    <location>
        <begin position="296"/>
        <end position="318"/>
    </location>
</feature>
<comment type="caution">
    <text evidence="8">The sequence shown here is derived from an EMBL/GenBank/DDBJ whole genome shotgun (WGS) entry which is preliminary data.</text>
</comment>
<feature type="transmembrane region" description="Helical" evidence="6">
    <location>
        <begin position="74"/>
        <end position="91"/>
    </location>
</feature>
<dbReference type="SUPFAM" id="SSF103473">
    <property type="entry name" value="MFS general substrate transporter"/>
    <property type="match status" value="1"/>
</dbReference>
<dbReference type="PANTHER" id="PTHR23523">
    <property type="match status" value="1"/>
</dbReference>
<keyword evidence="4 6" id="KW-1133">Transmembrane helix</keyword>
<keyword evidence="3 6" id="KW-0812">Transmembrane</keyword>
<keyword evidence="5 6" id="KW-0472">Membrane</keyword>
<reference evidence="8 9" key="1">
    <citation type="submission" date="2017-08" db="EMBL/GenBank/DDBJ databases">
        <title>Substantial Increase in Enzyme Production by Combined Drug-Resistance Mutations in Paenibacillus agaridevorans.</title>
        <authorList>
            <person name="Tanaka Y."/>
            <person name="Funane K."/>
            <person name="Hosaka T."/>
            <person name="Shiwa Y."/>
            <person name="Fujita N."/>
            <person name="Miyazaki T."/>
            <person name="Yoshikawa H."/>
            <person name="Murakami K."/>
            <person name="Kasahara K."/>
            <person name="Inaoka T."/>
            <person name="Hiraga Y."/>
            <person name="Ochi K."/>
        </authorList>
    </citation>
    <scope>NUCLEOTIDE SEQUENCE [LARGE SCALE GENOMIC DNA]</scope>
    <source>
        <strain evidence="8 9">T-3040</strain>
    </source>
</reference>
<dbReference type="Gene3D" id="1.20.1250.20">
    <property type="entry name" value="MFS general substrate transporter like domains"/>
    <property type="match status" value="1"/>
</dbReference>
<feature type="transmembrane region" description="Helical" evidence="6">
    <location>
        <begin position="242"/>
        <end position="265"/>
    </location>
</feature>
<protein>
    <submittedName>
        <fullName evidence="8">MFS transporter</fullName>
    </submittedName>
</protein>
<organism evidence="8 9">
    <name type="scientific">Paenibacillus agaridevorans</name>
    <dbReference type="NCBI Taxonomy" id="171404"/>
    <lineage>
        <taxon>Bacteria</taxon>
        <taxon>Bacillati</taxon>
        <taxon>Bacillota</taxon>
        <taxon>Bacilli</taxon>
        <taxon>Bacillales</taxon>
        <taxon>Paenibacillaceae</taxon>
        <taxon>Paenibacillus</taxon>
    </lineage>
</organism>
<dbReference type="InterPro" id="IPR052524">
    <property type="entry name" value="MFS_Cyanate_Porter"/>
</dbReference>
<dbReference type="InterPro" id="IPR020846">
    <property type="entry name" value="MFS_dom"/>
</dbReference>
<dbReference type="EMBL" id="BDQX01000196">
    <property type="protein sequence ID" value="GBG09161.1"/>
    <property type="molecule type" value="Genomic_DNA"/>
</dbReference>
<feature type="transmembrane region" description="Helical" evidence="6">
    <location>
        <begin position="97"/>
        <end position="119"/>
    </location>
</feature>
<comment type="subcellular location">
    <subcellularLocation>
        <location evidence="1">Cell membrane</location>
        <topology evidence="1">Multi-pass membrane protein</topology>
    </subcellularLocation>
</comment>
<dbReference type="GO" id="GO:0022857">
    <property type="term" value="F:transmembrane transporter activity"/>
    <property type="evidence" value="ECO:0007669"/>
    <property type="project" value="InterPro"/>
</dbReference>
<feature type="transmembrane region" description="Helical" evidence="6">
    <location>
        <begin position="36"/>
        <end position="62"/>
    </location>
</feature>
<dbReference type="GO" id="GO:0005886">
    <property type="term" value="C:plasma membrane"/>
    <property type="evidence" value="ECO:0007669"/>
    <property type="project" value="UniProtKB-SubCell"/>
</dbReference>
<name>A0A2R5F0K8_9BACL</name>
<evidence type="ECO:0000256" key="4">
    <source>
        <dbReference type="ARBA" id="ARBA00022989"/>
    </source>
</evidence>
<evidence type="ECO:0000256" key="3">
    <source>
        <dbReference type="ARBA" id="ARBA00022692"/>
    </source>
</evidence>
<dbReference type="InterPro" id="IPR036259">
    <property type="entry name" value="MFS_trans_sf"/>
</dbReference>
<feature type="transmembrane region" description="Helical" evidence="6">
    <location>
        <begin position="131"/>
        <end position="152"/>
    </location>
</feature>
<proteinExistence type="predicted"/>
<evidence type="ECO:0000256" key="5">
    <source>
        <dbReference type="ARBA" id="ARBA00023136"/>
    </source>
</evidence>
<evidence type="ECO:0000256" key="1">
    <source>
        <dbReference type="ARBA" id="ARBA00004651"/>
    </source>
</evidence>
<dbReference type="PANTHER" id="PTHR23523:SF2">
    <property type="entry name" value="2-NITROIMIDAZOLE TRANSPORTER"/>
    <property type="match status" value="1"/>
</dbReference>
<dbReference type="PROSITE" id="PS50850">
    <property type="entry name" value="MFS"/>
    <property type="match status" value="1"/>
</dbReference>
<evidence type="ECO:0000256" key="2">
    <source>
        <dbReference type="ARBA" id="ARBA00022448"/>
    </source>
</evidence>